<gene>
    <name evidence="2" type="ORF">F511_45806</name>
</gene>
<organism evidence="2 3">
    <name type="scientific">Dorcoceras hygrometricum</name>
    <dbReference type="NCBI Taxonomy" id="472368"/>
    <lineage>
        <taxon>Eukaryota</taxon>
        <taxon>Viridiplantae</taxon>
        <taxon>Streptophyta</taxon>
        <taxon>Embryophyta</taxon>
        <taxon>Tracheophyta</taxon>
        <taxon>Spermatophyta</taxon>
        <taxon>Magnoliopsida</taxon>
        <taxon>eudicotyledons</taxon>
        <taxon>Gunneridae</taxon>
        <taxon>Pentapetalae</taxon>
        <taxon>asterids</taxon>
        <taxon>lamiids</taxon>
        <taxon>Lamiales</taxon>
        <taxon>Gesneriaceae</taxon>
        <taxon>Didymocarpoideae</taxon>
        <taxon>Trichosporeae</taxon>
        <taxon>Loxocarpinae</taxon>
        <taxon>Dorcoceras</taxon>
    </lineage>
</organism>
<evidence type="ECO:0000313" key="3">
    <source>
        <dbReference type="Proteomes" id="UP000250235"/>
    </source>
</evidence>
<feature type="compositionally biased region" description="Basic and acidic residues" evidence="1">
    <location>
        <begin position="50"/>
        <end position="59"/>
    </location>
</feature>
<evidence type="ECO:0000256" key="1">
    <source>
        <dbReference type="SAM" id="MobiDB-lite"/>
    </source>
</evidence>
<accession>A0A2Z6ZVK7</accession>
<keyword evidence="3" id="KW-1185">Reference proteome</keyword>
<proteinExistence type="predicted"/>
<sequence length="59" mass="6385">MEMDVDGSCSIQMDQPSTGTETCADFKSKTAKRKSTRPRSEGDADDNSGDEEKPTGIKN</sequence>
<dbReference type="EMBL" id="KV065308">
    <property type="protein sequence ID" value="KZV06712.1"/>
    <property type="molecule type" value="Genomic_DNA"/>
</dbReference>
<dbReference type="AlphaFoldDB" id="A0A2Z6ZVK7"/>
<keyword evidence="2" id="KW-0418">Kinase</keyword>
<reference evidence="2 3" key="1">
    <citation type="journal article" date="2015" name="Proc. Natl. Acad. Sci. U.S.A.">
        <title>The resurrection genome of Boea hygrometrica: A blueprint for survival of dehydration.</title>
        <authorList>
            <person name="Xiao L."/>
            <person name="Yang G."/>
            <person name="Zhang L."/>
            <person name="Yang X."/>
            <person name="Zhao S."/>
            <person name="Ji Z."/>
            <person name="Zhou Q."/>
            <person name="Hu M."/>
            <person name="Wang Y."/>
            <person name="Chen M."/>
            <person name="Xu Y."/>
            <person name="Jin H."/>
            <person name="Xiao X."/>
            <person name="Hu G."/>
            <person name="Bao F."/>
            <person name="Hu Y."/>
            <person name="Wan P."/>
            <person name="Li L."/>
            <person name="Deng X."/>
            <person name="Kuang T."/>
            <person name="Xiang C."/>
            <person name="Zhu J.K."/>
            <person name="Oliver M.J."/>
            <person name="He Y."/>
        </authorList>
    </citation>
    <scope>NUCLEOTIDE SEQUENCE [LARGE SCALE GENOMIC DNA]</scope>
    <source>
        <strain evidence="3">cv. XS01</strain>
    </source>
</reference>
<dbReference type="GO" id="GO:0016301">
    <property type="term" value="F:kinase activity"/>
    <property type="evidence" value="ECO:0007669"/>
    <property type="project" value="UniProtKB-KW"/>
</dbReference>
<protein>
    <submittedName>
        <fullName evidence="2">Cysteine-rich RLK (Receptor-like protein kinase) 8</fullName>
    </submittedName>
</protein>
<dbReference type="Proteomes" id="UP000250235">
    <property type="component" value="Unassembled WGS sequence"/>
</dbReference>
<name>A0A2Z6ZVK7_9LAMI</name>
<evidence type="ECO:0000313" key="2">
    <source>
        <dbReference type="EMBL" id="KZV06712.1"/>
    </source>
</evidence>
<keyword evidence="2" id="KW-0675">Receptor</keyword>
<feature type="compositionally biased region" description="Polar residues" evidence="1">
    <location>
        <begin position="9"/>
        <end position="21"/>
    </location>
</feature>
<feature type="region of interest" description="Disordered" evidence="1">
    <location>
        <begin position="1"/>
        <end position="59"/>
    </location>
</feature>
<keyword evidence="2" id="KW-0808">Transferase</keyword>